<proteinExistence type="predicted"/>
<reference evidence="3 4" key="2">
    <citation type="submission" date="2020-08" db="EMBL/GenBank/DDBJ databases">
        <title>Sequencing the genomes of 1000 actinobacteria strains.</title>
        <authorList>
            <person name="Klenk H.-P."/>
        </authorList>
    </citation>
    <scope>NUCLEOTIDE SEQUENCE [LARGE SCALE GENOMIC DNA]</scope>
    <source>
        <strain evidence="3 4">DSM 44772</strain>
    </source>
</reference>
<feature type="transmembrane region" description="Helical" evidence="1">
    <location>
        <begin position="119"/>
        <end position="139"/>
    </location>
</feature>
<evidence type="ECO:0000256" key="1">
    <source>
        <dbReference type="SAM" id="Phobius"/>
    </source>
</evidence>
<feature type="transmembrane region" description="Helical" evidence="1">
    <location>
        <begin position="12"/>
        <end position="32"/>
    </location>
</feature>
<feature type="transmembrane region" description="Helical" evidence="1">
    <location>
        <begin position="52"/>
        <end position="76"/>
    </location>
</feature>
<dbReference type="Proteomes" id="UP000549343">
    <property type="component" value="Unassembled WGS sequence"/>
</dbReference>
<keyword evidence="1" id="KW-1133">Transmembrane helix</keyword>
<dbReference type="RefSeq" id="WP_184883069.1">
    <property type="nucleotide sequence ID" value="NZ_BAAAHD010000091.1"/>
</dbReference>
<dbReference type="EMBL" id="BAAAHD010000091">
    <property type="protein sequence ID" value="GAA0598136.1"/>
    <property type="molecule type" value="Genomic_DNA"/>
</dbReference>
<organism evidence="3 4">
    <name type="scientific">Actinomadura livida</name>
    <dbReference type="NCBI Taxonomy" id="79909"/>
    <lineage>
        <taxon>Bacteria</taxon>
        <taxon>Bacillati</taxon>
        <taxon>Actinomycetota</taxon>
        <taxon>Actinomycetes</taxon>
        <taxon>Streptosporangiales</taxon>
        <taxon>Thermomonosporaceae</taxon>
        <taxon>Actinomadura</taxon>
    </lineage>
</organism>
<evidence type="ECO:0000313" key="4">
    <source>
        <dbReference type="Proteomes" id="UP000549343"/>
    </source>
</evidence>
<reference evidence="2" key="3">
    <citation type="submission" date="2023-12" db="EMBL/GenBank/DDBJ databases">
        <authorList>
            <person name="Sun Q."/>
            <person name="Inoue M."/>
        </authorList>
    </citation>
    <scope>NUCLEOTIDE SEQUENCE</scope>
    <source>
        <strain evidence="2">JCM 10667</strain>
    </source>
</reference>
<evidence type="ECO:0000313" key="5">
    <source>
        <dbReference type="Proteomes" id="UP001501427"/>
    </source>
</evidence>
<keyword evidence="1" id="KW-0812">Transmembrane</keyword>
<feature type="transmembrane region" description="Helical" evidence="1">
    <location>
        <begin position="88"/>
        <end position="107"/>
    </location>
</feature>
<name>A0A7W7MXZ0_9ACTN</name>
<accession>A0A7W7MXZ0</accession>
<protein>
    <submittedName>
        <fullName evidence="3">Uncharacterized protein</fullName>
    </submittedName>
</protein>
<evidence type="ECO:0000313" key="2">
    <source>
        <dbReference type="EMBL" id="GAA0598136.1"/>
    </source>
</evidence>
<dbReference type="Proteomes" id="UP001501427">
    <property type="component" value="Unassembled WGS sequence"/>
</dbReference>
<reference evidence="2 5" key="1">
    <citation type="journal article" date="2019" name="Int. J. Syst. Evol. Microbiol.">
        <title>The Global Catalogue of Microorganisms (GCM) 10K type strain sequencing project: providing services to taxonomists for standard genome sequencing and annotation.</title>
        <authorList>
            <consortium name="The Broad Institute Genomics Platform"/>
            <consortium name="The Broad Institute Genome Sequencing Center for Infectious Disease"/>
            <person name="Wu L."/>
            <person name="Ma J."/>
        </authorList>
    </citation>
    <scope>NUCLEOTIDE SEQUENCE [LARGE SCALE GENOMIC DNA]</scope>
    <source>
        <strain evidence="2 5">JCM 10667</strain>
    </source>
</reference>
<keyword evidence="1" id="KW-0472">Membrane</keyword>
<comment type="caution">
    <text evidence="3">The sequence shown here is derived from an EMBL/GenBank/DDBJ whole genome shotgun (WGS) entry which is preliminary data.</text>
</comment>
<gene>
    <name evidence="3" type="ORF">F4557_002842</name>
    <name evidence="2" type="ORF">GCM10009546_70240</name>
</gene>
<dbReference type="EMBL" id="JACHMV010000001">
    <property type="protein sequence ID" value="MBB4774424.1"/>
    <property type="molecule type" value="Genomic_DNA"/>
</dbReference>
<keyword evidence="5" id="KW-1185">Reference proteome</keyword>
<sequence length="147" mass="15175">MNVDQRSLPGALAAAHAVLWAQAVLSGLAWLLPNAGVALWVSVHGVPDDGTAPYLLIPVLFSLPLLLLAVPGLVLAARLPSGGRGVHTGAVVYEALWIVLGGAAFTGPLRAPLGGPSPVMLFLFISMLAAAYVLVVLLAPNGRSRFR</sequence>
<dbReference type="AlphaFoldDB" id="A0A7W7MXZ0"/>
<evidence type="ECO:0000313" key="3">
    <source>
        <dbReference type="EMBL" id="MBB4774424.1"/>
    </source>
</evidence>